<dbReference type="Gene3D" id="3.40.50.1110">
    <property type="entry name" value="SGNH hydrolase"/>
    <property type="match status" value="1"/>
</dbReference>
<evidence type="ECO:0000313" key="2">
    <source>
        <dbReference type="EMBL" id="MFC0528936.1"/>
    </source>
</evidence>
<dbReference type="SUPFAM" id="SSF56784">
    <property type="entry name" value="HAD-like"/>
    <property type="match status" value="1"/>
</dbReference>
<dbReference type="NCBIfam" id="TIGR01681">
    <property type="entry name" value="HAD-SF-IIIC"/>
    <property type="match status" value="1"/>
</dbReference>
<accession>A0ABV6M2R8</accession>
<dbReference type="PROSITE" id="PS50075">
    <property type="entry name" value="CARRIER"/>
    <property type="match status" value="1"/>
</dbReference>
<evidence type="ECO:0000259" key="1">
    <source>
        <dbReference type="PROSITE" id="PS50075"/>
    </source>
</evidence>
<dbReference type="SUPFAM" id="SSF47336">
    <property type="entry name" value="ACP-like"/>
    <property type="match status" value="1"/>
</dbReference>
<dbReference type="InterPro" id="IPR010033">
    <property type="entry name" value="HAD_SF_ppase_IIIC"/>
</dbReference>
<dbReference type="InterPro" id="IPR009081">
    <property type="entry name" value="PP-bd_ACP"/>
</dbReference>
<dbReference type="Gene3D" id="3.40.50.1000">
    <property type="entry name" value="HAD superfamily/HAD-like"/>
    <property type="match status" value="1"/>
</dbReference>
<keyword evidence="3" id="KW-1185">Reference proteome</keyword>
<name>A0ABV6M2R8_9ACTN</name>
<dbReference type="InterPro" id="IPR036736">
    <property type="entry name" value="ACP-like_sf"/>
</dbReference>
<reference evidence="2 3" key="1">
    <citation type="submission" date="2024-09" db="EMBL/GenBank/DDBJ databases">
        <authorList>
            <person name="Sun Q."/>
            <person name="Mori K."/>
        </authorList>
    </citation>
    <scope>NUCLEOTIDE SEQUENCE [LARGE SCALE GENOMIC DNA]</scope>
    <source>
        <strain evidence="2 3">TBRC 3947</strain>
    </source>
</reference>
<gene>
    <name evidence="2" type="ORF">ACFFIA_14830</name>
</gene>
<organism evidence="2 3">
    <name type="scientific">Phytohabitans kaempferiae</name>
    <dbReference type="NCBI Taxonomy" id="1620943"/>
    <lineage>
        <taxon>Bacteria</taxon>
        <taxon>Bacillati</taxon>
        <taxon>Actinomycetota</taxon>
        <taxon>Actinomycetes</taxon>
        <taxon>Micromonosporales</taxon>
        <taxon>Micromonosporaceae</taxon>
    </lineage>
</organism>
<dbReference type="EMBL" id="JBHLUH010000021">
    <property type="protein sequence ID" value="MFC0528936.1"/>
    <property type="molecule type" value="Genomic_DNA"/>
</dbReference>
<proteinExistence type="predicted"/>
<evidence type="ECO:0000313" key="3">
    <source>
        <dbReference type="Proteomes" id="UP001589867"/>
    </source>
</evidence>
<dbReference type="NCBIfam" id="TIGR01686">
    <property type="entry name" value="FkbH"/>
    <property type="match status" value="1"/>
</dbReference>
<dbReference type="InterPro" id="IPR036412">
    <property type="entry name" value="HAD-like_sf"/>
</dbReference>
<comment type="caution">
    <text evidence="2">The sequence shown here is derived from an EMBL/GenBank/DDBJ whole genome shotgun (WGS) entry which is preliminary data.</text>
</comment>
<dbReference type="InterPro" id="IPR010037">
    <property type="entry name" value="FkbH_domain"/>
</dbReference>
<feature type="domain" description="Carrier" evidence="1">
    <location>
        <begin position="559"/>
        <end position="635"/>
    </location>
</feature>
<dbReference type="Pfam" id="PF00550">
    <property type="entry name" value="PP-binding"/>
    <property type="match status" value="1"/>
</dbReference>
<dbReference type="Proteomes" id="UP001589867">
    <property type="component" value="Unassembled WGS sequence"/>
</dbReference>
<dbReference type="RefSeq" id="WP_377251169.1">
    <property type="nucleotide sequence ID" value="NZ_JBHLUH010000021.1"/>
</dbReference>
<dbReference type="Gene3D" id="1.10.1200.10">
    <property type="entry name" value="ACP-like"/>
    <property type="match status" value="1"/>
</dbReference>
<sequence length="662" mass="70644">MAASFTADPIDESLRHWSEELGLPTRTDFAPYNQVFQALLDGDGPLAANRHGVNVVLVRVDQWREAETDELAAAVRHSAGRAPVPHLVVCCPGPPGGEDKAEIRLAEALAGDPRVRVLTSADLAALYPVADYFDATGERSADVPYTRAMFAALGTAVARAVHAWVTPRPKVIAVDADNTLWDGVVGEDGVLGVRVTPGRRALQELLLAQRAAGRLIAICSKNAEADVLAVLAEHPDMLLRPEHVTAHRINWEPKSANLAALAAELDLGLDSFLFLDDNPVEIAEVRAAHPQVLGLALPLDAAAVPAYLGHCWPLDHTSVTDDDRERAERYAVEARRRAAATAAPSMASFLDGLGLVVDVRPMAPADLARTAQLTQRTNQFNLTGVRRTAAELSVVDGEVLAVDVRDRFGSYGQVGVVVDSARGGRLDVETFLLSCRVLGRGVEHRVLAALGARAAERGLAEIRLAYTATDRNRPAHDFLTGLRGSRRDGDAFVVSTVDAVAARYEPPAAVPAPVAAAPVGQSAVPADAERVHRIATGLTSAAEVLAAIDGRRSAAVTVATGDATEARVAAIWTELLDFPPTSVHDNFHELGGHSLALVRFAVRVRDEFGVELPVDALFTDAFTVADVARTIREHASDGLHDLLAELEQLSDDEVRALLDADR</sequence>
<protein>
    <submittedName>
        <fullName evidence="2">HAD-IIIC family phosphatase</fullName>
    </submittedName>
</protein>
<dbReference type="InterPro" id="IPR023214">
    <property type="entry name" value="HAD_sf"/>
</dbReference>
<dbReference type="InterPro" id="IPR036514">
    <property type="entry name" value="SGNH_hydro_sf"/>
</dbReference>